<evidence type="ECO:0000313" key="2">
    <source>
        <dbReference type="Proteomes" id="UP000061569"/>
    </source>
</evidence>
<reference evidence="1 2" key="1">
    <citation type="submission" date="2015-11" db="EMBL/GenBank/DDBJ databases">
        <title>Genome sequences of Lysobacter enzymogenes strain C3 and Lysobacter antibioticus ATCC 29479.</title>
        <authorList>
            <person name="Kobayashi D.Y."/>
        </authorList>
    </citation>
    <scope>NUCLEOTIDE SEQUENCE [LARGE SCALE GENOMIC DNA]</scope>
    <source>
        <strain evidence="1 2">C3</strain>
    </source>
</reference>
<name>A0A0S2DM28_LYSEN</name>
<dbReference type="SUPFAM" id="SSF81901">
    <property type="entry name" value="HCP-like"/>
    <property type="match status" value="1"/>
</dbReference>
<dbReference type="AlphaFoldDB" id="A0A0S2DM28"/>
<dbReference type="InterPro" id="IPR006597">
    <property type="entry name" value="Sel1-like"/>
</dbReference>
<dbReference type="SMART" id="SM00671">
    <property type="entry name" value="SEL1"/>
    <property type="match status" value="3"/>
</dbReference>
<dbReference type="Proteomes" id="UP000061569">
    <property type="component" value="Chromosome"/>
</dbReference>
<dbReference type="Gene3D" id="1.25.40.10">
    <property type="entry name" value="Tetratricopeptide repeat domain"/>
    <property type="match status" value="1"/>
</dbReference>
<protein>
    <submittedName>
        <fullName evidence="1">Uncharacterized protein</fullName>
    </submittedName>
</protein>
<dbReference type="KEGG" id="lez:GLE_4182"/>
<dbReference type="OrthoDB" id="7057291at2"/>
<accession>A0A0S2DM28</accession>
<dbReference type="STRING" id="69.GLE_4182"/>
<proteinExistence type="predicted"/>
<dbReference type="EMBL" id="CP013140">
    <property type="protein sequence ID" value="ALN59524.1"/>
    <property type="molecule type" value="Genomic_DNA"/>
</dbReference>
<evidence type="ECO:0000313" key="1">
    <source>
        <dbReference type="EMBL" id="ALN59524.1"/>
    </source>
</evidence>
<dbReference type="PATRIC" id="fig|69.6.peg.4124"/>
<dbReference type="InterPro" id="IPR011990">
    <property type="entry name" value="TPR-like_helical_dom_sf"/>
</dbReference>
<sequence>MKRLLHGLVLLCGLAAADAVAGCAAAEETVAACRIEGQQKQVSICLYEDESGPMDVAYRYGPVQGKEELVLRVPLMELGYLTANGAGVTVDETATFASGDHSYRVTFGFRDGRKPDPSALHKFGTVQVLRQGATLAELACAPETIVRTPDLLLERMRERGRTHASDGTTLSNYDIDRPGPLSEAAPCARKNDVDTCWSLGVSAARAGDLALALGYYDKSCDAGFVTYGCYDGGKLYLHNRQLRDYAKAYERLDRSCKGSDPGQAPYACKYLGWMHQTGIGAKKDNAEAWRLLSAACFVRAEEPLIDGEGCDLLAKTILIGHPLGDAQAQRNSVGSGYLVYLALAMGCTDAADTVCAKAKTMLADAKAARAAWVAYCDEDSGDCAGMLQPQENFGATLSQRERLFAHYQDALKTLGAP</sequence>
<organism evidence="1 2">
    <name type="scientific">Lysobacter enzymogenes</name>
    <dbReference type="NCBI Taxonomy" id="69"/>
    <lineage>
        <taxon>Bacteria</taxon>
        <taxon>Pseudomonadati</taxon>
        <taxon>Pseudomonadota</taxon>
        <taxon>Gammaproteobacteria</taxon>
        <taxon>Lysobacterales</taxon>
        <taxon>Lysobacteraceae</taxon>
        <taxon>Lysobacter</taxon>
    </lineage>
</organism>
<gene>
    <name evidence="1" type="ORF">GLE_4182</name>
</gene>